<gene>
    <name evidence="1" type="ORF">PHACKBEL_00001</name>
</gene>
<dbReference type="SUPFAM" id="SSF51905">
    <property type="entry name" value="FAD/NAD(P)-binding domain"/>
    <property type="match status" value="1"/>
</dbReference>
<dbReference type="PANTHER" id="PTHR43106">
    <property type="entry name" value="DEHYDROGENASE-RELATED"/>
    <property type="match status" value="1"/>
</dbReference>
<evidence type="ECO:0000313" key="1">
    <source>
        <dbReference type="EMBL" id="QNO42094.1"/>
    </source>
</evidence>
<dbReference type="InterPro" id="IPR036188">
    <property type="entry name" value="FAD/NAD-bd_sf"/>
</dbReference>
<name>A0A7G9Y260_9EURY</name>
<evidence type="ECO:0008006" key="2">
    <source>
        <dbReference type="Google" id="ProtNLM"/>
    </source>
</evidence>
<proteinExistence type="predicted"/>
<dbReference type="AlphaFoldDB" id="A0A7G9Y260"/>
<organism evidence="1">
    <name type="scientific">Candidatus Methanogaster sp. ANME-2c ERB4</name>
    <dbReference type="NCBI Taxonomy" id="2759911"/>
    <lineage>
        <taxon>Archaea</taxon>
        <taxon>Methanobacteriati</taxon>
        <taxon>Methanobacteriota</taxon>
        <taxon>Stenosarchaea group</taxon>
        <taxon>Methanomicrobia</taxon>
        <taxon>Methanosarcinales</taxon>
        <taxon>ANME-2 cluster</taxon>
        <taxon>Candidatus Methanogasteraceae</taxon>
        <taxon>Candidatus Methanogaster</taxon>
    </lineage>
</organism>
<sequence length="170" mass="18674">MKDLESDNTNFAFLVRIELTHPMENTTRYGRSVAKLATTIGGGKPVLQRMGDLRRGRRSTSQRIRRNPVSNTLKDITPGDISMAMPHRIVMDIIEGLEILNKIIPGVASDSTLLYAPEIKFYSMRLDVDDNMQTNIKGLYAAGDGTGLSRDIINATATGVLAARGLLNNL</sequence>
<dbReference type="Gene3D" id="3.50.50.60">
    <property type="entry name" value="FAD/NAD(P)-binding domain"/>
    <property type="match status" value="1"/>
</dbReference>
<dbReference type="PANTHER" id="PTHR43106:SF1">
    <property type="entry name" value="DEHYDROGENASE-RELATED"/>
    <property type="match status" value="1"/>
</dbReference>
<protein>
    <recommendedName>
        <fullName evidence="2">MnmG N-terminal domain-containing protein</fullName>
    </recommendedName>
</protein>
<reference evidence="1" key="1">
    <citation type="submission" date="2020-06" db="EMBL/GenBank/DDBJ databases">
        <title>Unique genomic features of the anaerobic methanotrophic archaea.</title>
        <authorList>
            <person name="Chadwick G.L."/>
            <person name="Skennerton C.T."/>
            <person name="Laso-Perez R."/>
            <person name="Leu A.O."/>
            <person name="Speth D.R."/>
            <person name="Yu H."/>
            <person name="Morgan-Lang C."/>
            <person name="Hatzenpichler R."/>
            <person name="Goudeau D."/>
            <person name="Malmstrom R."/>
            <person name="Brazelton W.J."/>
            <person name="Woyke T."/>
            <person name="Hallam S.J."/>
            <person name="Tyson G.W."/>
            <person name="Wegener G."/>
            <person name="Boetius A."/>
            <person name="Orphan V."/>
        </authorList>
    </citation>
    <scope>NUCLEOTIDE SEQUENCE</scope>
</reference>
<accession>A0A7G9Y260</accession>
<dbReference type="EMBL" id="MT630707">
    <property type="protein sequence ID" value="QNO42094.1"/>
    <property type="molecule type" value="Genomic_DNA"/>
</dbReference>